<feature type="transmembrane region" description="Helical" evidence="1">
    <location>
        <begin position="963"/>
        <end position="990"/>
    </location>
</feature>
<accession>A0ABU8F907</accession>
<evidence type="ECO:0000313" key="2">
    <source>
        <dbReference type="EMBL" id="MEI4770516.1"/>
    </source>
</evidence>
<feature type="transmembrane region" description="Helical" evidence="1">
    <location>
        <begin position="423"/>
        <end position="443"/>
    </location>
</feature>
<feature type="transmembrane region" description="Helical" evidence="1">
    <location>
        <begin position="934"/>
        <end position="951"/>
    </location>
</feature>
<dbReference type="PANTHER" id="PTHR32063:SF0">
    <property type="entry name" value="SWARMING MOTILITY PROTEIN SWRC"/>
    <property type="match status" value="1"/>
</dbReference>
<dbReference type="EMBL" id="JBAWSY010000009">
    <property type="protein sequence ID" value="MEI4770516.1"/>
    <property type="molecule type" value="Genomic_DNA"/>
</dbReference>
<evidence type="ECO:0000256" key="1">
    <source>
        <dbReference type="SAM" id="Phobius"/>
    </source>
</evidence>
<dbReference type="RefSeq" id="WP_336498078.1">
    <property type="nucleotide sequence ID" value="NZ_JBAWSY010000009.1"/>
</dbReference>
<organism evidence="2 3">
    <name type="scientific">Psychrobacillus mangrovi</name>
    <dbReference type="NCBI Taxonomy" id="3117745"/>
    <lineage>
        <taxon>Bacteria</taxon>
        <taxon>Bacillati</taxon>
        <taxon>Bacillota</taxon>
        <taxon>Bacilli</taxon>
        <taxon>Bacillales</taxon>
        <taxon>Bacillaceae</taxon>
        <taxon>Psychrobacillus</taxon>
    </lineage>
</organism>
<feature type="transmembrane region" description="Helical" evidence="1">
    <location>
        <begin position="835"/>
        <end position="854"/>
    </location>
</feature>
<proteinExistence type="predicted"/>
<dbReference type="Gene3D" id="3.30.70.1320">
    <property type="entry name" value="Multidrug efflux transporter AcrB pore domain like"/>
    <property type="match status" value="1"/>
</dbReference>
<evidence type="ECO:0000313" key="3">
    <source>
        <dbReference type="Proteomes" id="UP001364890"/>
    </source>
</evidence>
<dbReference type="SUPFAM" id="SSF82693">
    <property type="entry name" value="Multidrug efflux transporter AcrB pore domain, PN1, PN2, PC1 and PC2 subdomains"/>
    <property type="match status" value="2"/>
</dbReference>
<dbReference type="InterPro" id="IPR027463">
    <property type="entry name" value="AcrB_DN_DC_subdom"/>
</dbReference>
<keyword evidence="3" id="KW-1185">Reference proteome</keyword>
<protein>
    <submittedName>
        <fullName evidence="2">Efflux RND transporter permease subunit</fullName>
    </submittedName>
</protein>
<dbReference type="Gene3D" id="1.20.1640.10">
    <property type="entry name" value="Multidrug efflux transporter AcrB transmembrane domain"/>
    <property type="match status" value="2"/>
</dbReference>
<keyword evidence="1" id="KW-0472">Membrane</keyword>
<dbReference type="Gene3D" id="3.30.70.1440">
    <property type="entry name" value="Multidrug efflux transporter AcrB pore domain"/>
    <property type="match status" value="1"/>
</dbReference>
<reference evidence="2 3" key="1">
    <citation type="submission" date="2024-01" db="EMBL/GenBank/DDBJ databases">
        <title>Seven novel Bacillus-like species.</title>
        <authorList>
            <person name="Liu G."/>
        </authorList>
    </citation>
    <scope>NUCLEOTIDE SEQUENCE [LARGE SCALE GENOMIC DNA]</scope>
    <source>
        <strain evidence="2 3">FJAT-51614</strain>
    </source>
</reference>
<dbReference type="Gene3D" id="3.30.70.1430">
    <property type="entry name" value="Multidrug efflux transporter AcrB pore domain"/>
    <property type="match status" value="2"/>
</dbReference>
<dbReference type="SUPFAM" id="SSF82866">
    <property type="entry name" value="Multidrug efflux transporter AcrB transmembrane domain"/>
    <property type="match status" value="2"/>
</dbReference>
<feature type="transmembrane region" description="Helical" evidence="1">
    <location>
        <begin position="12"/>
        <end position="31"/>
    </location>
</feature>
<feature type="transmembrane region" description="Helical" evidence="1">
    <location>
        <begin position="508"/>
        <end position="528"/>
    </location>
</feature>
<keyword evidence="1" id="KW-1133">Transmembrane helix</keyword>
<dbReference type="PRINTS" id="PR00702">
    <property type="entry name" value="ACRIFLAVINRP"/>
</dbReference>
<feature type="transmembrane region" description="Helical" evidence="1">
    <location>
        <begin position="326"/>
        <end position="345"/>
    </location>
</feature>
<sequence length="1015" mass="109878">MSLFTKWAFSNKAAVSVLTILILVIGVVSYFRLPMEFLPSADNPQVTIITMGQGTDSKTMESEVTTPIERAVNGLNGKTSVFSRTGDGYSKVDLVYESGYDMKQAKLDVQDALSNVNLPQTIAKPIISQLNTSMIPIVNIAVTFDEGMTTENMDFARNELQTRYQDIKGVSSVEIYGITDSVISVKIDDEKMADNQISLQAVMGILNGQNTAVAVGEKNIDGKTSNIKVIGDLTSIEKLKGLTVAPDVTLGDIATIEETKDANFVSHFNGKDSLDISITKDSQSNAVTISKEVAKVTKEINEKYDQQESTLYISSADLVENSVHTMIKEVLLGALFATIVIMLFLRNIRSTFITIVSIPLSLCFTLFLLSMSGVTLNILTLGGVAVAVGRLVDDSIVVIENIFRKMQTEKFSVKMVIDATKQVGVAITASTLTTVAVFLPMSLLNGGLQDFLLPFALTVTYSLLASLIVALTVVPLMSAGLLKNAKIPEHKPAVHFPKAVTWSLNHKWIVFTISILLFVGSIGAYFAIPKGAVDNSSADYVVATLSYPNDTPIDEVKENTFELESSILAMDEVKYVFAQVGSPAEAAQYGYVGSPTEASFSILLDDKKDTDVIVKEMEKKKDQYTDAKLEVNTASFMMGGGSTNITIDVVGENITDLEKVATTVKEKVQNIDGVEEVTTNQDEKKTVYSLVVDPTKGNTQQIAQQLGVMLNKTPIGTININEKQKPVFLEPVLDTKTPEDLENIQVMTDTGLVPVSDLATLQSEESSTSQFHKDGDAYLRVTATVDPAKLSEISSAVSLEILGDKKNNEGMDIPENVEVLIGGASSQQSEDFTDLFLIMLVSIGIVFLIMVITFKSIKAPIAILCSLPLAAIGAILGILISRIPVDITALLGALMLIGIVVTNAIVLLDRVKQNEQKMIIRDALVEATATRMRPIFMTAIATICAMLPLLMKKAETGSLVSQSLAIVVIGGLAMATMLTLIVIPCIYELLYFRKSKKQRVSQAAEQDASLESTVE</sequence>
<keyword evidence="1" id="KW-0812">Transmembrane</keyword>
<dbReference type="Gene3D" id="3.30.2090.10">
    <property type="entry name" value="Multidrug efflux transporter AcrB TolC docking domain, DN and DC subdomains"/>
    <property type="match status" value="2"/>
</dbReference>
<dbReference type="InterPro" id="IPR001036">
    <property type="entry name" value="Acrflvin-R"/>
</dbReference>
<dbReference type="Pfam" id="PF00873">
    <property type="entry name" value="ACR_tran"/>
    <property type="match status" value="1"/>
</dbReference>
<dbReference type="SUPFAM" id="SSF82714">
    <property type="entry name" value="Multidrug efflux transporter AcrB TolC docking domain, DN and DC subdomains"/>
    <property type="match status" value="2"/>
</dbReference>
<feature type="transmembrane region" description="Helical" evidence="1">
    <location>
        <begin position="887"/>
        <end position="908"/>
    </location>
</feature>
<name>A0ABU8F907_9BACI</name>
<gene>
    <name evidence="2" type="ORF">WAX74_12805</name>
</gene>
<comment type="caution">
    <text evidence="2">The sequence shown here is derived from an EMBL/GenBank/DDBJ whole genome shotgun (WGS) entry which is preliminary data.</text>
</comment>
<dbReference type="Proteomes" id="UP001364890">
    <property type="component" value="Unassembled WGS sequence"/>
</dbReference>
<dbReference type="PANTHER" id="PTHR32063">
    <property type="match status" value="1"/>
</dbReference>
<feature type="transmembrane region" description="Helical" evidence="1">
    <location>
        <begin position="378"/>
        <end position="403"/>
    </location>
</feature>
<feature type="transmembrane region" description="Helical" evidence="1">
    <location>
        <begin position="861"/>
        <end position="881"/>
    </location>
</feature>
<feature type="transmembrane region" description="Helical" evidence="1">
    <location>
        <begin position="455"/>
        <end position="482"/>
    </location>
</feature>
<feature type="transmembrane region" description="Helical" evidence="1">
    <location>
        <begin position="352"/>
        <end position="372"/>
    </location>
</feature>